<keyword evidence="2" id="KW-1185">Reference proteome</keyword>
<evidence type="ECO:0000313" key="1">
    <source>
        <dbReference type="EMBL" id="KAJ1082598.1"/>
    </source>
</evidence>
<proteinExistence type="predicted"/>
<evidence type="ECO:0000313" key="2">
    <source>
        <dbReference type="Proteomes" id="UP001066276"/>
    </source>
</evidence>
<comment type="caution">
    <text evidence="1">The sequence shown here is derived from an EMBL/GenBank/DDBJ whole genome shotgun (WGS) entry which is preliminary data.</text>
</comment>
<organism evidence="1 2">
    <name type="scientific">Pleurodeles waltl</name>
    <name type="common">Iberian ribbed newt</name>
    <dbReference type="NCBI Taxonomy" id="8319"/>
    <lineage>
        <taxon>Eukaryota</taxon>
        <taxon>Metazoa</taxon>
        <taxon>Chordata</taxon>
        <taxon>Craniata</taxon>
        <taxon>Vertebrata</taxon>
        <taxon>Euteleostomi</taxon>
        <taxon>Amphibia</taxon>
        <taxon>Batrachia</taxon>
        <taxon>Caudata</taxon>
        <taxon>Salamandroidea</taxon>
        <taxon>Salamandridae</taxon>
        <taxon>Pleurodelinae</taxon>
        <taxon>Pleurodeles</taxon>
    </lineage>
</organism>
<dbReference type="EMBL" id="JANPWB010000016">
    <property type="protein sequence ID" value="KAJ1082598.1"/>
    <property type="molecule type" value="Genomic_DNA"/>
</dbReference>
<dbReference type="Proteomes" id="UP001066276">
    <property type="component" value="Chromosome 12"/>
</dbReference>
<name>A0AAV7KUL9_PLEWA</name>
<sequence length="71" mass="7916">MRDTPGHIPWPRLGKIPAAFPANLNATLDAFLVQAVKVVSKEFEVAERRLSLGTLLVHSLISYHQMLQPQP</sequence>
<protein>
    <submittedName>
        <fullName evidence="1">Uncharacterized protein</fullName>
    </submittedName>
</protein>
<gene>
    <name evidence="1" type="ORF">NDU88_002763</name>
</gene>
<accession>A0AAV7KUL9</accession>
<reference evidence="1" key="1">
    <citation type="journal article" date="2022" name="bioRxiv">
        <title>Sequencing and chromosome-scale assembly of the giantPleurodeles waltlgenome.</title>
        <authorList>
            <person name="Brown T."/>
            <person name="Elewa A."/>
            <person name="Iarovenko S."/>
            <person name="Subramanian E."/>
            <person name="Araus A.J."/>
            <person name="Petzold A."/>
            <person name="Susuki M."/>
            <person name="Suzuki K.-i.T."/>
            <person name="Hayashi T."/>
            <person name="Toyoda A."/>
            <person name="Oliveira C."/>
            <person name="Osipova E."/>
            <person name="Leigh N.D."/>
            <person name="Simon A."/>
            <person name="Yun M.H."/>
        </authorList>
    </citation>
    <scope>NUCLEOTIDE SEQUENCE</scope>
    <source>
        <strain evidence="1">20211129_DDA</strain>
        <tissue evidence="1">Liver</tissue>
    </source>
</reference>
<dbReference type="AlphaFoldDB" id="A0AAV7KUL9"/>